<evidence type="ECO:0000313" key="1">
    <source>
        <dbReference type="EMBL" id="KAJ2902842.1"/>
    </source>
</evidence>
<comment type="caution">
    <text evidence="1">The sequence shown here is derived from an EMBL/GenBank/DDBJ whole genome shotgun (WGS) entry which is preliminary data.</text>
</comment>
<dbReference type="Proteomes" id="UP001201980">
    <property type="component" value="Unassembled WGS sequence"/>
</dbReference>
<reference evidence="1" key="1">
    <citation type="submission" date="2022-07" db="EMBL/GenBank/DDBJ databases">
        <title>Draft genome sequence of Zalerion maritima ATCC 34329, a (micro)plastics degrading marine fungus.</title>
        <authorList>
            <person name="Paco A."/>
            <person name="Goncalves M.F.M."/>
            <person name="Rocha-Santos T.A.P."/>
            <person name="Alves A."/>
        </authorList>
    </citation>
    <scope>NUCLEOTIDE SEQUENCE</scope>
    <source>
        <strain evidence="1">ATCC 34329</strain>
    </source>
</reference>
<sequence>MSTGSHLHGLGPIFNIGLSMIAFFPNTVPCIIAFILFFQATDFISTIISTVLVSVLKVKELLKRPASQDRHTLIVSLIQAYSRSTELVAKNNNIVPGK</sequence>
<protein>
    <submittedName>
        <fullName evidence="1">Uncharacterized protein</fullName>
    </submittedName>
</protein>
<proteinExistence type="predicted"/>
<organism evidence="1 2">
    <name type="scientific">Zalerion maritima</name>
    <dbReference type="NCBI Taxonomy" id="339359"/>
    <lineage>
        <taxon>Eukaryota</taxon>
        <taxon>Fungi</taxon>
        <taxon>Dikarya</taxon>
        <taxon>Ascomycota</taxon>
        <taxon>Pezizomycotina</taxon>
        <taxon>Sordariomycetes</taxon>
        <taxon>Lulworthiomycetidae</taxon>
        <taxon>Lulworthiales</taxon>
        <taxon>Lulworthiaceae</taxon>
        <taxon>Zalerion</taxon>
    </lineage>
</organism>
<evidence type="ECO:0000313" key="2">
    <source>
        <dbReference type="Proteomes" id="UP001201980"/>
    </source>
</evidence>
<dbReference type="AlphaFoldDB" id="A0AAD5RST7"/>
<gene>
    <name evidence="1" type="ORF">MKZ38_000036</name>
</gene>
<accession>A0AAD5RST7</accession>
<dbReference type="EMBL" id="JAKWBI020000100">
    <property type="protein sequence ID" value="KAJ2902842.1"/>
    <property type="molecule type" value="Genomic_DNA"/>
</dbReference>
<name>A0AAD5RST7_9PEZI</name>
<keyword evidence="2" id="KW-1185">Reference proteome</keyword>